<evidence type="ECO:0000256" key="1">
    <source>
        <dbReference type="SAM" id="MobiDB-lite"/>
    </source>
</evidence>
<evidence type="ECO:0000313" key="4">
    <source>
        <dbReference type="Proteomes" id="UP000235672"/>
    </source>
</evidence>
<dbReference type="OrthoDB" id="3474120at2759"/>
<sequence length="177" mass="19988">MSQRPPASRPASRSPPDGQRITLPPVQLRDDPLRRFTSVFHFLEPTLQTLAARTARVHHCRFTALSSPCENINLLISQLSVETTFNQRANIGTSRNAMLSISNSLALSFDLVSTILGIVALAVTRRNHTTQNRGEQEQQNREPYAQHPQDVVVEEICLRRWRSRSASKWENGHAQLV</sequence>
<evidence type="ECO:0000313" key="3">
    <source>
        <dbReference type="EMBL" id="PMD18361.1"/>
    </source>
</evidence>
<keyword evidence="2" id="KW-0812">Transmembrane</keyword>
<accession>A0A2J6PWE1</accession>
<organism evidence="3 4">
    <name type="scientific">Hyaloscypha hepaticicola</name>
    <dbReference type="NCBI Taxonomy" id="2082293"/>
    <lineage>
        <taxon>Eukaryota</taxon>
        <taxon>Fungi</taxon>
        <taxon>Dikarya</taxon>
        <taxon>Ascomycota</taxon>
        <taxon>Pezizomycotina</taxon>
        <taxon>Leotiomycetes</taxon>
        <taxon>Helotiales</taxon>
        <taxon>Hyaloscyphaceae</taxon>
        <taxon>Hyaloscypha</taxon>
    </lineage>
</organism>
<evidence type="ECO:0000256" key="2">
    <source>
        <dbReference type="SAM" id="Phobius"/>
    </source>
</evidence>
<feature type="transmembrane region" description="Helical" evidence="2">
    <location>
        <begin position="105"/>
        <end position="123"/>
    </location>
</feature>
<name>A0A2J6PWE1_9HELO</name>
<keyword evidence="4" id="KW-1185">Reference proteome</keyword>
<dbReference type="EMBL" id="KZ613495">
    <property type="protein sequence ID" value="PMD18361.1"/>
    <property type="molecule type" value="Genomic_DNA"/>
</dbReference>
<protein>
    <submittedName>
        <fullName evidence="3">Uncharacterized protein</fullName>
    </submittedName>
</protein>
<feature type="compositionally biased region" description="Low complexity" evidence="1">
    <location>
        <begin position="1"/>
        <end position="16"/>
    </location>
</feature>
<dbReference type="AlphaFoldDB" id="A0A2J6PWE1"/>
<proteinExistence type="predicted"/>
<keyword evidence="2" id="KW-0472">Membrane</keyword>
<dbReference type="STRING" id="1745343.A0A2J6PWE1"/>
<feature type="region of interest" description="Disordered" evidence="1">
    <location>
        <begin position="1"/>
        <end position="24"/>
    </location>
</feature>
<keyword evidence="2" id="KW-1133">Transmembrane helix</keyword>
<dbReference type="Proteomes" id="UP000235672">
    <property type="component" value="Unassembled WGS sequence"/>
</dbReference>
<reference evidence="3 4" key="1">
    <citation type="submission" date="2016-05" db="EMBL/GenBank/DDBJ databases">
        <title>A degradative enzymes factory behind the ericoid mycorrhizal symbiosis.</title>
        <authorList>
            <consortium name="DOE Joint Genome Institute"/>
            <person name="Martino E."/>
            <person name="Morin E."/>
            <person name="Grelet G."/>
            <person name="Kuo A."/>
            <person name="Kohler A."/>
            <person name="Daghino S."/>
            <person name="Barry K."/>
            <person name="Choi C."/>
            <person name="Cichocki N."/>
            <person name="Clum A."/>
            <person name="Copeland A."/>
            <person name="Hainaut M."/>
            <person name="Haridas S."/>
            <person name="Labutti K."/>
            <person name="Lindquist E."/>
            <person name="Lipzen A."/>
            <person name="Khouja H.-R."/>
            <person name="Murat C."/>
            <person name="Ohm R."/>
            <person name="Olson A."/>
            <person name="Spatafora J."/>
            <person name="Veneault-Fourrey C."/>
            <person name="Henrissat B."/>
            <person name="Grigoriev I."/>
            <person name="Martin F."/>
            <person name="Perotto S."/>
        </authorList>
    </citation>
    <scope>NUCLEOTIDE SEQUENCE [LARGE SCALE GENOMIC DNA]</scope>
    <source>
        <strain evidence="3 4">UAMH 7357</strain>
    </source>
</reference>
<gene>
    <name evidence="3" type="ORF">NA56DRAFT_706976</name>
</gene>